<dbReference type="Proteomes" id="UP001497383">
    <property type="component" value="Chromosome 1"/>
</dbReference>
<evidence type="ECO:0008006" key="4">
    <source>
        <dbReference type="Google" id="ProtNLM"/>
    </source>
</evidence>
<proteinExistence type="predicted"/>
<name>A0ABP0ZJU6_9ASCO</name>
<feature type="region of interest" description="Disordered" evidence="1">
    <location>
        <begin position="37"/>
        <end position="79"/>
    </location>
</feature>
<organism evidence="2 3">
    <name type="scientific">Lodderomyces beijingensis</name>
    <dbReference type="NCBI Taxonomy" id="1775926"/>
    <lineage>
        <taxon>Eukaryota</taxon>
        <taxon>Fungi</taxon>
        <taxon>Dikarya</taxon>
        <taxon>Ascomycota</taxon>
        <taxon>Saccharomycotina</taxon>
        <taxon>Pichiomycetes</taxon>
        <taxon>Debaryomycetaceae</taxon>
        <taxon>Candida/Lodderomyces clade</taxon>
        <taxon>Lodderomyces</taxon>
    </lineage>
</organism>
<accession>A0ABP0ZJU6</accession>
<evidence type="ECO:0000256" key="1">
    <source>
        <dbReference type="SAM" id="MobiDB-lite"/>
    </source>
</evidence>
<dbReference type="EMBL" id="OZ022405">
    <property type="protein sequence ID" value="CAK9436236.1"/>
    <property type="molecule type" value="Genomic_DNA"/>
</dbReference>
<keyword evidence="3" id="KW-1185">Reference proteome</keyword>
<sequence>MLYALATPNSAFKPSIRKMKNTWRLQQFKKYYLAKGGANSSSAASSPDSSIASSHSSRNSDRMSMNTIGTEAYSIPSNK</sequence>
<dbReference type="GeneID" id="92205990"/>
<reference evidence="2 3" key="1">
    <citation type="submission" date="2024-03" db="EMBL/GenBank/DDBJ databases">
        <authorList>
            <person name="Brejova B."/>
        </authorList>
    </citation>
    <scope>NUCLEOTIDE SEQUENCE [LARGE SCALE GENOMIC DNA]</scope>
    <source>
        <strain evidence="2 3">CBS 14171</strain>
    </source>
</reference>
<evidence type="ECO:0000313" key="3">
    <source>
        <dbReference type="Proteomes" id="UP001497383"/>
    </source>
</evidence>
<dbReference type="RefSeq" id="XP_066827732.1">
    <property type="nucleotide sequence ID" value="XM_066976753.1"/>
</dbReference>
<protein>
    <recommendedName>
        <fullName evidence="4">Nitrogen regulatory protein areA GATA-like domain-containing protein</fullName>
    </recommendedName>
</protein>
<evidence type="ECO:0000313" key="2">
    <source>
        <dbReference type="EMBL" id="CAK9436236.1"/>
    </source>
</evidence>
<gene>
    <name evidence="2" type="ORF">LODBEIA_P07940</name>
</gene>
<feature type="compositionally biased region" description="Low complexity" evidence="1">
    <location>
        <begin position="38"/>
        <end position="65"/>
    </location>
</feature>